<proteinExistence type="predicted"/>
<organism evidence="3 4">
    <name type="scientific">Trichoderma citrinoviride</name>
    <dbReference type="NCBI Taxonomy" id="58853"/>
    <lineage>
        <taxon>Eukaryota</taxon>
        <taxon>Fungi</taxon>
        <taxon>Dikarya</taxon>
        <taxon>Ascomycota</taxon>
        <taxon>Pezizomycotina</taxon>
        <taxon>Sordariomycetes</taxon>
        <taxon>Hypocreomycetidae</taxon>
        <taxon>Hypocreales</taxon>
        <taxon>Hypocreaceae</taxon>
        <taxon>Trichoderma</taxon>
    </lineage>
</organism>
<feature type="compositionally biased region" description="Basic residues" evidence="1">
    <location>
        <begin position="517"/>
        <end position="527"/>
    </location>
</feature>
<dbReference type="CDD" id="cd17075">
    <property type="entry name" value="UBX1_UBXN9"/>
    <property type="match status" value="1"/>
</dbReference>
<dbReference type="PANTHER" id="PTHR46467">
    <property type="entry name" value="TETHER CONTAINING UBX DOMAIN FOR GLUT4"/>
    <property type="match status" value="1"/>
</dbReference>
<evidence type="ECO:0000259" key="2">
    <source>
        <dbReference type="Pfam" id="PF11470"/>
    </source>
</evidence>
<dbReference type="GeneID" id="36599274"/>
<feature type="domain" description="TUG ubiquitin-like" evidence="2">
    <location>
        <begin position="8"/>
        <end position="71"/>
    </location>
</feature>
<dbReference type="InterPro" id="IPR029071">
    <property type="entry name" value="Ubiquitin-like_domsf"/>
</dbReference>
<dbReference type="PANTHER" id="PTHR46467:SF1">
    <property type="entry name" value="TETHER CONTAINING UBX DOMAIN FOR GLUT4"/>
    <property type="match status" value="1"/>
</dbReference>
<dbReference type="EMBL" id="KZ680217">
    <property type="protein sequence ID" value="PTB64178.1"/>
    <property type="molecule type" value="Genomic_DNA"/>
</dbReference>
<dbReference type="Proteomes" id="UP000241546">
    <property type="component" value="Unassembled WGS sequence"/>
</dbReference>
<feature type="compositionally biased region" description="Basic and acidic residues" evidence="1">
    <location>
        <begin position="504"/>
        <end position="515"/>
    </location>
</feature>
<dbReference type="Gene3D" id="3.10.20.90">
    <property type="entry name" value="Phosphatidylinositol 3-kinase Catalytic Subunit, Chain A, domain 1"/>
    <property type="match status" value="1"/>
</dbReference>
<evidence type="ECO:0000313" key="4">
    <source>
        <dbReference type="Proteomes" id="UP000241546"/>
    </source>
</evidence>
<dbReference type="SUPFAM" id="SSF54236">
    <property type="entry name" value="Ubiquitin-like"/>
    <property type="match status" value="1"/>
</dbReference>
<evidence type="ECO:0000256" key="1">
    <source>
        <dbReference type="SAM" id="MobiDB-lite"/>
    </source>
</evidence>
<dbReference type="OrthoDB" id="440781at2759"/>
<keyword evidence="4" id="KW-1185">Reference proteome</keyword>
<gene>
    <name evidence="3" type="ORF">BBK36DRAFT_1124343</name>
</gene>
<feature type="compositionally biased region" description="Polar residues" evidence="1">
    <location>
        <begin position="272"/>
        <end position="297"/>
    </location>
</feature>
<dbReference type="Pfam" id="PF11470">
    <property type="entry name" value="TUG-UBL1"/>
    <property type="match status" value="1"/>
</dbReference>
<dbReference type="InterPro" id="IPR059238">
    <property type="entry name" value="UBX1_UBXN9"/>
</dbReference>
<dbReference type="AlphaFoldDB" id="A0A2T4B4J2"/>
<dbReference type="GO" id="GO:0005737">
    <property type="term" value="C:cytoplasm"/>
    <property type="evidence" value="ECO:0007669"/>
    <property type="project" value="TreeGrafter"/>
</dbReference>
<feature type="region of interest" description="Disordered" evidence="1">
    <location>
        <begin position="479"/>
        <end position="527"/>
    </location>
</feature>
<dbReference type="GO" id="GO:0005634">
    <property type="term" value="C:nucleus"/>
    <property type="evidence" value="ECO:0007669"/>
    <property type="project" value="TreeGrafter"/>
</dbReference>
<dbReference type="InterPro" id="IPR021569">
    <property type="entry name" value="TUG-UBL1"/>
</dbReference>
<dbReference type="GO" id="GO:0012506">
    <property type="term" value="C:vesicle membrane"/>
    <property type="evidence" value="ECO:0007669"/>
    <property type="project" value="TreeGrafter"/>
</dbReference>
<accession>A0A2T4B4J2</accession>
<name>A0A2T4B4J2_9HYPO</name>
<feature type="region of interest" description="Disordered" evidence="1">
    <location>
        <begin position="219"/>
        <end position="297"/>
    </location>
</feature>
<reference evidence="4" key="1">
    <citation type="submission" date="2016-07" db="EMBL/GenBank/DDBJ databases">
        <title>Multiple horizontal gene transfer events from other fungi enriched the ability of initially mycotrophic Trichoderma (Ascomycota) to feed on dead plant biomass.</title>
        <authorList>
            <consortium name="DOE Joint Genome Institute"/>
            <person name="Atanasova L."/>
            <person name="Chenthamara K."/>
            <person name="Zhang J."/>
            <person name="Grujic M."/>
            <person name="Henrissat B."/>
            <person name="Kuo A."/>
            <person name="Aerts A."/>
            <person name="Salamov A."/>
            <person name="Lipzen A."/>
            <person name="Labutti K."/>
            <person name="Barry K."/>
            <person name="Miao Y."/>
            <person name="Rahimi M.J."/>
            <person name="Shen Q."/>
            <person name="Grigoriev I.V."/>
            <person name="Kubicek C.P."/>
            <person name="Druzhinina I.S."/>
        </authorList>
    </citation>
    <scope>NUCLEOTIDE SEQUENCE [LARGE SCALE GENOMIC DNA]</scope>
    <source>
        <strain evidence="4">TUCIM 6016</strain>
    </source>
</reference>
<dbReference type="RefSeq" id="XP_024747498.1">
    <property type="nucleotide sequence ID" value="XM_024891156.1"/>
</dbReference>
<protein>
    <recommendedName>
        <fullName evidence="2">TUG ubiquitin-like domain-containing protein</fullName>
    </recommendedName>
</protein>
<evidence type="ECO:0000313" key="3">
    <source>
        <dbReference type="EMBL" id="PTB64178.1"/>
    </source>
</evidence>
<dbReference type="CDD" id="cd16105">
    <property type="entry name" value="Ubl_ASPSCR1_like"/>
    <property type="match status" value="1"/>
</dbReference>
<sequence>MSSHVVVIATDLRRTTVKVSPGTYLSDVLEEACKKLGLDSNKYLIKHKQKQVDLSIPFRTSGLIAGAKLELVQKSKTPSAVQIALQLPQPEAKEIPGGRLINKFPSDLSIWQVLRQFESGEASAGKNINITARGVAETVGGGGSGAGQLYYETPVLNIMGRELASLADFQKTLSQLGHNSGNVLIRLTFRRTDQTLYEAMEQIGAFFKEEERIKVEDKIKEEEKSAASASASAAEQEKPQNPPADRDTPMAEAPSEPVDNSTTAREHDDASAQVTQDATTSQSLQGDGQQTTQEPNKNSELLSRFQPVNIFLAPTNSTPAAALLPADEDDFTPTIAHAQLHQARLQESSRNRRLLSDKEIEEREAAERAKIAAVKSVLIKVRFPDNTSSDWEVSPSDTGAFLYQAVRHVMADSEQPFHLVIPGSKTVIKDDDAPQHSLIRAYKLSGRVLVSLVWDDGVPADVRKRPFLKADFAQQGQAIKVPEIPTAEDDDKDGPSVVPQVQKAPEKRDGGEGSGKKMPKWLKLGKK</sequence>
<dbReference type="GO" id="GO:0006886">
    <property type="term" value="P:intracellular protein transport"/>
    <property type="evidence" value="ECO:0007669"/>
    <property type="project" value="TreeGrafter"/>
</dbReference>